<dbReference type="PROSITE" id="PS51767">
    <property type="entry name" value="PEPTIDASE_A1"/>
    <property type="match status" value="1"/>
</dbReference>
<dbReference type="PRINTS" id="PR00792">
    <property type="entry name" value="PEPSIN"/>
</dbReference>
<dbReference type="FunFam" id="2.40.70.10:FF:000011">
    <property type="entry name" value="Aspartic protease"/>
    <property type="match status" value="1"/>
</dbReference>
<evidence type="ECO:0000256" key="14">
    <source>
        <dbReference type="SAM" id="SignalP"/>
    </source>
</evidence>
<dbReference type="GO" id="GO:0098552">
    <property type="term" value="C:side of membrane"/>
    <property type="evidence" value="ECO:0007669"/>
    <property type="project" value="UniProtKB-KW"/>
</dbReference>
<feature type="active site" evidence="11">
    <location>
        <position position="79"/>
    </location>
</feature>
<proteinExistence type="inferred from homology"/>
<accession>A0A1L9SBL9</accession>
<evidence type="ECO:0000256" key="8">
    <source>
        <dbReference type="ARBA" id="ARBA00023288"/>
    </source>
</evidence>
<feature type="signal peptide" evidence="14">
    <location>
        <begin position="1"/>
        <end position="17"/>
    </location>
</feature>
<feature type="compositionally biased region" description="Low complexity" evidence="13">
    <location>
        <begin position="439"/>
        <end position="462"/>
    </location>
</feature>
<dbReference type="PANTHER" id="PTHR47966:SF65">
    <property type="entry name" value="ASPARTIC-TYPE ENDOPEPTIDASE"/>
    <property type="match status" value="1"/>
</dbReference>
<reference evidence="17" key="1">
    <citation type="journal article" date="2017" name="Genome Biol.">
        <title>Comparative genomics reveals high biological diversity and specific adaptations in the industrially and medically important fungal genus Aspergillus.</title>
        <authorList>
            <person name="de Vries R.P."/>
            <person name="Riley R."/>
            <person name="Wiebenga A."/>
            <person name="Aguilar-Osorio G."/>
            <person name="Amillis S."/>
            <person name="Uchima C.A."/>
            <person name="Anderluh G."/>
            <person name="Asadollahi M."/>
            <person name="Askin M."/>
            <person name="Barry K."/>
            <person name="Battaglia E."/>
            <person name="Bayram O."/>
            <person name="Benocci T."/>
            <person name="Braus-Stromeyer S.A."/>
            <person name="Caldana C."/>
            <person name="Canovas D."/>
            <person name="Cerqueira G.C."/>
            <person name="Chen F."/>
            <person name="Chen W."/>
            <person name="Choi C."/>
            <person name="Clum A."/>
            <person name="Dos Santos R.A."/>
            <person name="Damasio A.R."/>
            <person name="Diallinas G."/>
            <person name="Emri T."/>
            <person name="Fekete E."/>
            <person name="Flipphi M."/>
            <person name="Freyberg S."/>
            <person name="Gallo A."/>
            <person name="Gournas C."/>
            <person name="Habgood R."/>
            <person name="Hainaut M."/>
            <person name="Harispe M.L."/>
            <person name="Henrissat B."/>
            <person name="Hilden K.S."/>
            <person name="Hope R."/>
            <person name="Hossain A."/>
            <person name="Karabika E."/>
            <person name="Karaffa L."/>
            <person name="Karanyi Z."/>
            <person name="Krasevec N."/>
            <person name="Kuo A."/>
            <person name="Kusch H."/>
            <person name="LaButti K."/>
            <person name="Lagendijk E.L."/>
            <person name="Lapidus A."/>
            <person name="Levasseur A."/>
            <person name="Lindquist E."/>
            <person name="Lipzen A."/>
            <person name="Logrieco A.F."/>
            <person name="MacCabe A."/>
            <person name="Maekelae M.R."/>
            <person name="Malavazi I."/>
            <person name="Melin P."/>
            <person name="Meyer V."/>
            <person name="Mielnichuk N."/>
            <person name="Miskei M."/>
            <person name="Molnar A.P."/>
            <person name="Mule G."/>
            <person name="Ngan C.Y."/>
            <person name="Orejas M."/>
            <person name="Orosz E."/>
            <person name="Ouedraogo J.P."/>
            <person name="Overkamp K.M."/>
            <person name="Park H.-S."/>
            <person name="Perrone G."/>
            <person name="Piumi F."/>
            <person name="Punt P.J."/>
            <person name="Ram A.F."/>
            <person name="Ramon A."/>
            <person name="Rauscher S."/>
            <person name="Record E."/>
            <person name="Riano-Pachon D.M."/>
            <person name="Robert V."/>
            <person name="Roehrig J."/>
            <person name="Ruller R."/>
            <person name="Salamov A."/>
            <person name="Salih N.S."/>
            <person name="Samson R.A."/>
            <person name="Sandor E."/>
            <person name="Sanguinetti M."/>
            <person name="Schuetze T."/>
            <person name="Sepcic K."/>
            <person name="Shelest E."/>
            <person name="Sherlock G."/>
            <person name="Sophianopoulou V."/>
            <person name="Squina F.M."/>
            <person name="Sun H."/>
            <person name="Susca A."/>
            <person name="Todd R.B."/>
            <person name="Tsang A."/>
            <person name="Unkles S.E."/>
            <person name="van de Wiele N."/>
            <person name="van Rossen-Uffink D."/>
            <person name="Oliveira J.V."/>
            <person name="Vesth T.C."/>
            <person name="Visser J."/>
            <person name="Yu J.-H."/>
            <person name="Zhou M."/>
            <person name="Andersen M.R."/>
            <person name="Archer D.B."/>
            <person name="Baker S.E."/>
            <person name="Benoit I."/>
            <person name="Brakhage A.A."/>
            <person name="Braus G.H."/>
            <person name="Fischer R."/>
            <person name="Frisvad J.C."/>
            <person name="Goldman G.H."/>
            <person name="Houbraken J."/>
            <person name="Oakley B."/>
            <person name="Pocsi I."/>
            <person name="Scazzocchio C."/>
            <person name="Seiboth B."/>
            <person name="vanKuyk P.A."/>
            <person name="Wortman J."/>
            <person name="Dyer P.S."/>
            <person name="Grigoriev I.V."/>
        </authorList>
    </citation>
    <scope>NUCLEOTIDE SEQUENCE [LARGE SCALE GENOMIC DNA]</scope>
    <source>
        <strain evidence="17">CBS 506.65</strain>
    </source>
</reference>
<gene>
    <name evidence="16" type="ORF">ASPZODRAFT_101619</name>
</gene>
<name>A0A1L9SBL9_9EURO</name>
<sequence>MRAAVLGLIACVHSVLALSLQKRDVPAVLELPLQRRAGPPPLQKRSSVVNVEIVNQAYMYYSLNLSLGTPEQHFQFSLDTGSSDLWVNVANSSECSAKGDPCAAYGVYNASASSTYEALDTSFNITYADGTNAYGPYAADKLVIGDTTIEKMQFAIAEQSTDDQGILGVGYEISTYQAEHDGKTYPNFPQALVNSGAIKSAAYSLYLNALNASSGSILFGGVNKAKYTGELKTVPIVPVYDNYYSLAIALTEVSVEKAGSKTTSFTTDLPLAVSLDCGSVFTALPEKLVDPIYKVLDAAYDSSDGVAYIDCSAAEKDYNITYSFSGATVTVGISQLVLPIAEPDFSKGSCIFGLVPSEPGVNLMGDTFLRSAYVVYDMGNNEISLANANFAPGDDDDILEIGTGTAAVPGATLVPSAVSSATGNGVAATTVSAVTITGTVEPTETSDSGSSGSSGSATSASSKGMGVIPTAHPGLLPALAGVVFLAL</sequence>
<dbReference type="EMBL" id="KV878348">
    <property type="protein sequence ID" value="OJJ44487.1"/>
    <property type="molecule type" value="Genomic_DNA"/>
</dbReference>
<feature type="disulfide bond" evidence="12">
    <location>
        <begin position="311"/>
        <end position="350"/>
    </location>
</feature>
<evidence type="ECO:0000256" key="12">
    <source>
        <dbReference type="PIRSR" id="PIRSR601461-2"/>
    </source>
</evidence>
<keyword evidence="3" id="KW-0472">Membrane</keyword>
<dbReference type="GO" id="GO:0006508">
    <property type="term" value="P:proteolysis"/>
    <property type="evidence" value="ECO:0007669"/>
    <property type="project" value="UniProtKB-KW"/>
</dbReference>
<dbReference type="RefSeq" id="XP_022578997.1">
    <property type="nucleotide sequence ID" value="XM_022720791.1"/>
</dbReference>
<dbReference type="AlphaFoldDB" id="A0A1L9SBL9"/>
<evidence type="ECO:0000256" key="6">
    <source>
        <dbReference type="ARBA" id="ARBA00022750"/>
    </source>
</evidence>
<organism evidence="16 17">
    <name type="scientific">Penicilliopsis zonata CBS 506.65</name>
    <dbReference type="NCBI Taxonomy" id="1073090"/>
    <lineage>
        <taxon>Eukaryota</taxon>
        <taxon>Fungi</taxon>
        <taxon>Dikarya</taxon>
        <taxon>Ascomycota</taxon>
        <taxon>Pezizomycotina</taxon>
        <taxon>Eurotiomycetes</taxon>
        <taxon>Eurotiomycetidae</taxon>
        <taxon>Eurotiales</taxon>
        <taxon>Aspergillaceae</taxon>
        <taxon>Penicilliopsis</taxon>
    </lineage>
</organism>
<dbReference type="Proteomes" id="UP000184188">
    <property type="component" value="Unassembled WGS sequence"/>
</dbReference>
<evidence type="ECO:0000256" key="10">
    <source>
        <dbReference type="ARBA" id="ARBA00068059"/>
    </source>
</evidence>
<evidence type="ECO:0000313" key="17">
    <source>
        <dbReference type="Proteomes" id="UP000184188"/>
    </source>
</evidence>
<comment type="subcellular location">
    <subcellularLocation>
        <location evidence="1">Cell membrane</location>
        <topology evidence="1">Lipid-anchor</topology>
        <topology evidence="1">GPI-anchor</topology>
    </subcellularLocation>
</comment>
<evidence type="ECO:0000256" key="3">
    <source>
        <dbReference type="ARBA" id="ARBA00022622"/>
    </source>
</evidence>
<protein>
    <recommendedName>
        <fullName evidence="10">Probable aspartic-type endopeptidase OPSB</fullName>
    </recommendedName>
    <alternativeName>
        <fullName evidence="9">Probable aspartic-type endopeptidase opsB</fullName>
    </alternativeName>
</protein>
<dbReference type="InterPro" id="IPR001461">
    <property type="entry name" value="Aspartic_peptidase_A1"/>
</dbReference>
<evidence type="ECO:0000256" key="2">
    <source>
        <dbReference type="ARBA" id="ARBA00007447"/>
    </source>
</evidence>
<dbReference type="Gene3D" id="2.40.70.10">
    <property type="entry name" value="Acid Proteases"/>
    <property type="match status" value="2"/>
</dbReference>
<dbReference type="GO" id="GO:0004190">
    <property type="term" value="F:aspartic-type endopeptidase activity"/>
    <property type="evidence" value="ECO:0007669"/>
    <property type="project" value="UniProtKB-KW"/>
</dbReference>
<keyword evidence="3" id="KW-0325">Glycoprotein</keyword>
<keyword evidence="5 14" id="KW-0732">Signal</keyword>
<dbReference type="InterPro" id="IPR021109">
    <property type="entry name" value="Peptidase_aspartic_dom_sf"/>
</dbReference>
<dbReference type="STRING" id="1073090.A0A1L9SBL9"/>
<evidence type="ECO:0000256" key="1">
    <source>
        <dbReference type="ARBA" id="ARBA00004609"/>
    </source>
</evidence>
<evidence type="ECO:0000256" key="13">
    <source>
        <dbReference type="SAM" id="MobiDB-lite"/>
    </source>
</evidence>
<keyword evidence="17" id="KW-1185">Reference proteome</keyword>
<comment type="similarity">
    <text evidence="2">Belongs to the peptidase A1 family.</text>
</comment>
<dbReference type="InterPro" id="IPR033876">
    <property type="entry name" value="SAP-like"/>
</dbReference>
<dbReference type="GeneID" id="34607256"/>
<evidence type="ECO:0000256" key="9">
    <source>
        <dbReference type="ARBA" id="ARBA00067536"/>
    </source>
</evidence>
<feature type="domain" description="Peptidase A1" evidence="15">
    <location>
        <begin position="61"/>
        <end position="386"/>
    </location>
</feature>
<keyword evidence="7" id="KW-0378">Hydrolase</keyword>
<evidence type="ECO:0000256" key="7">
    <source>
        <dbReference type="ARBA" id="ARBA00022801"/>
    </source>
</evidence>
<keyword evidence="8" id="KW-0449">Lipoprotein</keyword>
<dbReference type="Pfam" id="PF00026">
    <property type="entry name" value="Asp"/>
    <property type="match status" value="1"/>
</dbReference>
<dbReference type="CDD" id="cd05474">
    <property type="entry name" value="SAP_like"/>
    <property type="match status" value="1"/>
</dbReference>
<dbReference type="VEuPathDB" id="FungiDB:ASPZODRAFT_101619"/>
<keyword evidence="12" id="KW-1015">Disulfide bond</keyword>
<evidence type="ECO:0000259" key="15">
    <source>
        <dbReference type="PROSITE" id="PS51767"/>
    </source>
</evidence>
<feature type="region of interest" description="Disordered" evidence="13">
    <location>
        <begin position="439"/>
        <end position="464"/>
    </location>
</feature>
<keyword evidence="3" id="KW-0336">GPI-anchor</keyword>
<evidence type="ECO:0000256" key="5">
    <source>
        <dbReference type="ARBA" id="ARBA00022729"/>
    </source>
</evidence>
<dbReference type="InterPro" id="IPR033121">
    <property type="entry name" value="PEPTIDASE_A1"/>
</dbReference>
<dbReference type="OrthoDB" id="771136at2759"/>
<dbReference type="PANTHER" id="PTHR47966">
    <property type="entry name" value="BETA-SITE APP-CLEAVING ENZYME, ISOFORM A-RELATED"/>
    <property type="match status" value="1"/>
</dbReference>
<evidence type="ECO:0000256" key="4">
    <source>
        <dbReference type="ARBA" id="ARBA00022670"/>
    </source>
</evidence>
<evidence type="ECO:0000256" key="11">
    <source>
        <dbReference type="PIRSR" id="PIRSR601461-1"/>
    </source>
</evidence>
<feature type="active site" evidence="11">
    <location>
        <position position="276"/>
    </location>
</feature>
<evidence type="ECO:0000313" key="16">
    <source>
        <dbReference type="EMBL" id="OJJ44487.1"/>
    </source>
</evidence>
<feature type="chain" id="PRO_5012476736" description="Probable aspartic-type endopeptidase OPSB" evidence="14">
    <location>
        <begin position="18"/>
        <end position="487"/>
    </location>
</feature>
<dbReference type="GO" id="GO:0005886">
    <property type="term" value="C:plasma membrane"/>
    <property type="evidence" value="ECO:0007669"/>
    <property type="project" value="UniProtKB-SubCell"/>
</dbReference>
<keyword evidence="4" id="KW-0645">Protease</keyword>
<dbReference type="SUPFAM" id="SSF50630">
    <property type="entry name" value="Acid proteases"/>
    <property type="match status" value="1"/>
</dbReference>
<keyword evidence="6" id="KW-0064">Aspartyl protease</keyword>